<comment type="caution">
    <text evidence="1">The sequence shown here is derived from an EMBL/GenBank/DDBJ whole genome shotgun (WGS) entry which is preliminary data.</text>
</comment>
<sequence length="258" mass="27004">MVRSPCGSTATDDQASVATVFAGYCDQDNITPFPTPSHAVTDYIVDLSAFHNLAPCAQSAVEGGVLGLTWDKCQADASLLATCACEKDQNSLYVSSLIDSSIQFQCEGHTADASSALAVFSGYCGLVDGTTSFPTTTDPPGDMTYYITALSEYKALAPCAQSAVASNVLRQTLDLCPSGPKALASCACLRSDMTGDISSSITSDARYYCSSRADDISSAVDVWNLYCSAAKGLTTPAGITDHATDIFPSDSHERRTAD</sequence>
<protein>
    <submittedName>
        <fullName evidence="1">Uncharacterized protein</fullName>
    </submittedName>
</protein>
<proteinExistence type="predicted"/>
<reference evidence="1" key="1">
    <citation type="submission" date="2022-12" db="EMBL/GenBank/DDBJ databases">
        <title>Genome Sequence of Lasiodiplodia mahajangana.</title>
        <authorList>
            <person name="Buettner E."/>
        </authorList>
    </citation>
    <scope>NUCLEOTIDE SEQUENCE</scope>
    <source>
        <strain evidence="1">VT137</strain>
    </source>
</reference>
<gene>
    <name evidence="1" type="ORF">O1611_g8220</name>
</gene>
<keyword evidence="2" id="KW-1185">Reference proteome</keyword>
<accession>A0ACC2JD72</accession>
<evidence type="ECO:0000313" key="1">
    <source>
        <dbReference type="EMBL" id="KAJ8125420.1"/>
    </source>
</evidence>
<dbReference type="Proteomes" id="UP001153332">
    <property type="component" value="Unassembled WGS sequence"/>
</dbReference>
<organism evidence="1 2">
    <name type="scientific">Lasiodiplodia mahajangana</name>
    <dbReference type="NCBI Taxonomy" id="1108764"/>
    <lineage>
        <taxon>Eukaryota</taxon>
        <taxon>Fungi</taxon>
        <taxon>Dikarya</taxon>
        <taxon>Ascomycota</taxon>
        <taxon>Pezizomycotina</taxon>
        <taxon>Dothideomycetes</taxon>
        <taxon>Dothideomycetes incertae sedis</taxon>
        <taxon>Botryosphaeriales</taxon>
        <taxon>Botryosphaeriaceae</taxon>
        <taxon>Lasiodiplodia</taxon>
    </lineage>
</organism>
<dbReference type="EMBL" id="JAPUUL010002374">
    <property type="protein sequence ID" value="KAJ8125420.1"/>
    <property type="molecule type" value="Genomic_DNA"/>
</dbReference>
<name>A0ACC2JD72_9PEZI</name>
<evidence type="ECO:0000313" key="2">
    <source>
        <dbReference type="Proteomes" id="UP001153332"/>
    </source>
</evidence>